<keyword evidence="1" id="KW-0732">Signal</keyword>
<dbReference type="AlphaFoldDB" id="A0A0F7JN09"/>
<evidence type="ECO:0008006" key="4">
    <source>
        <dbReference type="Google" id="ProtNLM"/>
    </source>
</evidence>
<reference evidence="2 3" key="1">
    <citation type="submission" date="2015-01" db="EMBL/GenBank/DDBJ databases">
        <title>Deinococcus soli/N5/whole genome sequencing.</title>
        <authorList>
            <person name="Kim M.K."/>
            <person name="Srinivasan S."/>
            <person name="Lee J.-J."/>
        </authorList>
    </citation>
    <scope>NUCLEOTIDE SEQUENCE [LARGE SCALE GENOMIC DNA]</scope>
    <source>
        <strain evidence="2 3">N5</strain>
    </source>
</reference>
<protein>
    <recommendedName>
        <fullName evidence="4">Lipoprotein</fullName>
    </recommendedName>
</protein>
<accession>A0A0F7JN09</accession>
<name>A0A0F7JN09_9DEIO</name>
<feature type="chain" id="PRO_5002517565" description="Lipoprotein" evidence="1">
    <location>
        <begin position="22"/>
        <end position="188"/>
    </location>
</feature>
<proteinExistence type="predicted"/>
<dbReference type="EMBL" id="CP011389">
    <property type="protein sequence ID" value="AKH16193.1"/>
    <property type="molecule type" value="Genomic_DNA"/>
</dbReference>
<gene>
    <name evidence="2" type="ORF">SY84_03010</name>
</gene>
<feature type="signal peptide" evidence="1">
    <location>
        <begin position="1"/>
        <end position="21"/>
    </location>
</feature>
<dbReference type="PATRIC" id="fig|1309411.5.peg.627"/>
<dbReference type="KEGG" id="dch:SY84_03010"/>
<evidence type="ECO:0000313" key="2">
    <source>
        <dbReference type="EMBL" id="AKH16193.1"/>
    </source>
</evidence>
<dbReference type="Proteomes" id="UP000034024">
    <property type="component" value="Chromosome"/>
</dbReference>
<keyword evidence="3" id="KW-1185">Reference proteome</keyword>
<evidence type="ECO:0000313" key="3">
    <source>
        <dbReference type="Proteomes" id="UP000034024"/>
    </source>
</evidence>
<organism evidence="2 3">
    <name type="scientific">Deinococcus soli</name>
    <name type="common">ex Cha et al. 2016</name>
    <dbReference type="NCBI Taxonomy" id="1309411"/>
    <lineage>
        <taxon>Bacteria</taxon>
        <taxon>Thermotogati</taxon>
        <taxon>Deinococcota</taxon>
        <taxon>Deinococci</taxon>
        <taxon>Deinococcales</taxon>
        <taxon>Deinococcaceae</taxon>
        <taxon>Deinococcus</taxon>
    </lineage>
</organism>
<dbReference type="PROSITE" id="PS51257">
    <property type="entry name" value="PROKAR_LIPOPROTEIN"/>
    <property type="match status" value="1"/>
</dbReference>
<sequence length="188" mass="19755">MRGMKKIALAAAALASALAGCSVTVSVPDFTPGTQPSPSLRLKEFTYSTQYRTAADYRDQDGTFIAAGSYIICDNKSTTMYVDLDWTGGLKEVYAQFEGLKTGGTKNFSFYSYGAADYSGSGLLSATFGPGTAPLGLPGQLGAQAIVVNPVILDVKGNTFVKVQGVDEAGRYSNVLESAQAFPVVDCQ</sequence>
<evidence type="ECO:0000256" key="1">
    <source>
        <dbReference type="SAM" id="SignalP"/>
    </source>
</evidence>